<dbReference type="PANTHER" id="PTHR11920:SF335">
    <property type="entry name" value="GUANYLATE CYCLASE"/>
    <property type="match status" value="1"/>
</dbReference>
<dbReference type="SMART" id="SM00044">
    <property type="entry name" value="CYCc"/>
    <property type="match status" value="1"/>
</dbReference>
<dbReference type="Proteomes" id="UP000612055">
    <property type="component" value="Unassembled WGS sequence"/>
</dbReference>
<evidence type="ECO:0000256" key="7">
    <source>
        <dbReference type="RuleBase" id="RU000405"/>
    </source>
</evidence>
<dbReference type="PANTHER" id="PTHR11920">
    <property type="entry name" value="GUANYLYL CYCLASE"/>
    <property type="match status" value="1"/>
</dbReference>
<evidence type="ECO:0000256" key="5">
    <source>
        <dbReference type="ARBA" id="ARBA00023136"/>
    </source>
</evidence>
<feature type="region of interest" description="Disordered" evidence="8">
    <location>
        <begin position="650"/>
        <end position="675"/>
    </location>
</feature>
<dbReference type="EMBL" id="JAEHOE010000039">
    <property type="protein sequence ID" value="KAG2493182.1"/>
    <property type="molecule type" value="Genomic_DNA"/>
</dbReference>
<dbReference type="GO" id="GO:0004383">
    <property type="term" value="F:guanylate cyclase activity"/>
    <property type="evidence" value="ECO:0007669"/>
    <property type="project" value="TreeGrafter"/>
</dbReference>
<feature type="compositionally biased region" description="Pro residues" evidence="8">
    <location>
        <begin position="140"/>
        <end position="150"/>
    </location>
</feature>
<evidence type="ECO:0000313" key="11">
    <source>
        <dbReference type="Proteomes" id="UP000612055"/>
    </source>
</evidence>
<dbReference type="GO" id="GO:0000166">
    <property type="term" value="F:nucleotide binding"/>
    <property type="evidence" value="ECO:0007669"/>
    <property type="project" value="UniProtKB-KW"/>
</dbReference>
<feature type="domain" description="Guanylate cyclase" evidence="9">
    <location>
        <begin position="917"/>
        <end position="1058"/>
    </location>
</feature>
<evidence type="ECO:0000259" key="9">
    <source>
        <dbReference type="PROSITE" id="PS50125"/>
    </source>
</evidence>
<accession>A0A836BYP6</accession>
<dbReference type="GO" id="GO:0001653">
    <property type="term" value="F:peptide receptor activity"/>
    <property type="evidence" value="ECO:0007669"/>
    <property type="project" value="TreeGrafter"/>
</dbReference>
<organism evidence="10 11">
    <name type="scientific">Edaphochlamys debaryana</name>
    <dbReference type="NCBI Taxonomy" id="47281"/>
    <lineage>
        <taxon>Eukaryota</taxon>
        <taxon>Viridiplantae</taxon>
        <taxon>Chlorophyta</taxon>
        <taxon>core chlorophytes</taxon>
        <taxon>Chlorophyceae</taxon>
        <taxon>CS clade</taxon>
        <taxon>Chlamydomonadales</taxon>
        <taxon>Chlamydomonadales incertae sedis</taxon>
        <taxon>Edaphochlamys</taxon>
    </lineage>
</organism>
<dbReference type="AlphaFoldDB" id="A0A836BYP6"/>
<dbReference type="GO" id="GO:0035556">
    <property type="term" value="P:intracellular signal transduction"/>
    <property type="evidence" value="ECO:0007669"/>
    <property type="project" value="InterPro"/>
</dbReference>
<keyword evidence="3" id="KW-0547">Nucleotide-binding</keyword>
<evidence type="ECO:0000256" key="6">
    <source>
        <dbReference type="ARBA" id="ARBA00023239"/>
    </source>
</evidence>
<evidence type="ECO:0000256" key="2">
    <source>
        <dbReference type="ARBA" id="ARBA00022692"/>
    </source>
</evidence>
<evidence type="ECO:0000256" key="3">
    <source>
        <dbReference type="ARBA" id="ARBA00022741"/>
    </source>
</evidence>
<dbReference type="PROSITE" id="PS00452">
    <property type="entry name" value="GUANYLATE_CYCLASE_1"/>
    <property type="match status" value="1"/>
</dbReference>
<dbReference type="InterPro" id="IPR018297">
    <property type="entry name" value="A/G_cyclase_CS"/>
</dbReference>
<dbReference type="CDD" id="cd07302">
    <property type="entry name" value="CHD"/>
    <property type="match status" value="1"/>
</dbReference>
<dbReference type="Pfam" id="PF00211">
    <property type="entry name" value="Guanylate_cyc"/>
    <property type="match status" value="1"/>
</dbReference>
<sequence>MELIPPQTQLLPEEAAARELGNALQRACSVTDGDGGTGSPSSGRCPRALAVRFYGEPGGAGGALETSPAHGQASKQKGTRTSRSAVGRRWLQCFCLGAPAAPSKGPGRVAAEGCGGPLPPGPTRAVLLVFPEPDVSTVPRAPPPPLPPATPTLDAPPHSGGCGGQRLSPVQPTAATKPSPSPPALVGPSLEAVFLDGLPLVVTAFSCDGAVRYQNAASLLYYGPLLGAAAGGPAAAASQQGSTGTPFSTAAAVAAAAAAAASSFPGGYVSEGCSSSAWAGGGGGSEGLGARFPLLLDLFALDRAKLGAMLEATLGPQARGGGVGVWEGIVRVPNSLNPAGVVYSASFSAPLHTVSANTPAAAAAASPLAPLRPLQADAQFSLCAATLSGGAAGEEPAGLGRKQRTRPHTREAHLSFTSAEPWATSSWKVAFDQSVIEASSSIVFDDASRAAVAVSIEPCVHSSSAHFSPGPAAHTGASAPTSARPSGRGPGYRATARPPPRSALPAGTVCVPAVSQSPLAPLNSAEELQGAAVEDVDVVFPLQPLVNLGHLARRRSAVLPQAGAMGLPPVPQVLQRDVSVPEMPRDQCVERVGGDNVVAAAHGQAGDQTSAHMAPASPWRRPAGSVGVPFRRASFSARCLSGVATVESGGASSVPAAPSAVAVRPATVDGRRGPRRNYSLRILTAAPGSGEPFAAALNSPRSPLPSASLGASTSGANRFRVMQFASSLRTAPRGRSSCLSPEGGVSSGGSPSGATRSIREASGGGQGPVLRGFSGVGSQAIEVGRVTAAFPTPGHTEGAEHQAEALAWHELRAMAVVDPSSGEAYLVLLQKDVTAKVEAERHIAQVTETEHRLLEQIFPRHVLAYMTEEGAAPQAVPVPPSPMLSGSAGHNCQPRPMDWRPCVRDCTRLATWHPQVTILFADIQGFTPMCKQLAPTVVMKFLNDLFVRFDSLLDVYGVYKVETIGDCYVVAGGLIAEDADGMAAVTDSARDREQADKAFAFAQAMLRAARSVSMPTTGEPVRIRVGIHSGPVVSGVVGTRMPRFCLFGDTINTASRMESTSQAGCVHVSSDTYALLSTKDPGWAPTGGIEVKGKGLMETHLWAPPRSSKVAAAAAEVACTLEGPVSAP</sequence>
<reference evidence="10" key="1">
    <citation type="journal article" date="2020" name="bioRxiv">
        <title>Comparative genomics of Chlamydomonas.</title>
        <authorList>
            <person name="Craig R.J."/>
            <person name="Hasan A.R."/>
            <person name="Ness R.W."/>
            <person name="Keightley P.D."/>
        </authorList>
    </citation>
    <scope>NUCLEOTIDE SEQUENCE</scope>
    <source>
        <strain evidence="10">CCAP 11/70</strain>
    </source>
</reference>
<comment type="subcellular location">
    <subcellularLocation>
        <location evidence="1">Membrane</location>
    </subcellularLocation>
</comment>
<keyword evidence="2" id="KW-0812">Transmembrane</keyword>
<dbReference type="GO" id="GO:0004016">
    <property type="term" value="F:adenylate cyclase activity"/>
    <property type="evidence" value="ECO:0007669"/>
    <property type="project" value="TreeGrafter"/>
</dbReference>
<dbReference type="GO" id="GO:0005886">
    <property type="term" value="C:plasma membrane"/>
    <property type="evidence" value="ECO:0007669"/>
    <property type="project" value="TreeGrafter"/>
</dbReference>
<evidence type="ECO:0000256" key="8">
    <source>
        <dbReference type="SAM" id="MobiDB-lite"/>
    </source>
</evidence>
<feature type="region of interest" description="Disordered" evidence="8">
    <location>
        <begin position="59"/>
        <end position="84"/>
    </location>
</feature>
<gene>
    <name evidence="10" type="ORF">HYH03_008602</name>
</gene>
<feature type="region of interest" description="Disordered" evidence="8">
    <location>
        <begin position="136"/>
        <end position="183"/>
    </location>
</feature>
<name>A0A836BYP6_9CHLO</name>
<protein>
    <recommendedName>
        <fullName evidence="9">Guanylate cyclase domain-containing protein</fullName>
    </recommendedName>
</protein>
<dbReference type="InterPro" id="IPR001054">
    <property type="entry name" value="A/G_cyclase"/>
</dbReference>
<dbReference type="InterPro" id="IPR050401">
    <property type="entry name" value="Cyclic_nucleotide_synthase"/>
</dbReference>
<evidence type="ECO:0000256" key="4">
    <source>
        <dbReference type="ARBA" id="ARBA00022989"/>
    </source>
</evidence>
<feature type="region of interest" description="Disordered" evidence="8">
    <location>
        <begin position="693"/>
        <end position="712"/>
    </location>
</feature>
<dbReference type="SUPFAM" id="SSF55073">
    <property type="entry name" value="Nucleotide cyclase"/>
    <property type="match status" value="1"/>
</dbReference>
<keyword evidence="5" id="KW-0472">Membrane</keyword>
<dbReference type="OrthoDB" id="548029at2759"/>
<dbReference type="PROSITE" id="PS50125">
    <property type="entry name" value="GUANYLATE_CYCLASE_2"/>
    <property type="match status" value="1"/>
</dbReference>
<feature type="region of interest" description="Disordered" evidence="8">
    <location>
        <begin position="731"/>
        <end position="771"/>
    </location>
</feature>
<feature type="compositionally biased region" description="Polar residues" evidence="8">
    <location>
        <begin position="73"/>
        <end position="84"/>
    </location>
</feature>
<keyword evidence="4" id="KW-1133">Transmembrane helix</keyword>
<dbReference type="Gene3D" id="3.30.70.1230">
    <property type="entry name" value="Nucleotide cyclase"/>
    <property type="match status" value="1"/>
</dbReference>
<keyword evidence="11" id="KW-1185">Reference proteome</keyword>
<evidence type="ECO:0000256" key="1">
    <source>
        <dbReference type="ARBA" id="ARBA00004370"/>
    </source>
</evidence>
<keyword evidence="6 7" id="KW-0456">Lyase</keyword>
<dbReference type="InterPro" id="IPR029787">
    <property type="entry name" value="Nucleotide_cyclase"/>
</dbReference>
<feature type="compositionally biased region" description="Low complexity" evidence="8">
    <location>
        <begin position="651"/>
        <end position="666"/>
    </location>
</feature>
<comment type="similarity">
    <text evidence="7">Belongs to the adenylyl cyclase class-4/guanylyl cyclase family.</text>
</comment>
<dbReference type="GO" id="GO:0007168">
    <property type="term" value="P:receptor guanylyl cyclase signaling pathway"/>
    <property type="evidence" value="ECO:0007669"/>
    <property type="project" value="TreeGrafter"/>
</dbReference>
<proteinExistence type="inferred from homology"/>
<comment type="caution">
    <text evidence="10">The sequence shown here is derived from an EMBL/GenBank/DDBJ whole genome shotgun (WGS) entry which is preliminary data.</text>
</comment>
<feature type="region of interest" description="Disordered" evidence="8">
    <location>
        <begin position="467"/>
        <end position="504"/>
    </location>
</feature>
<evidence type="ECO:0000313" key="10">
    <source>
        <dbReference type="EMBL" id="KAG2493182.1"/>
    </source>
</evidence>